<gene>
    <name evidence="1" type="ORF">S12H4_17442</name>
</gene>
<organism evidence="1">
    <name type="scientific">marine sediment metagenome</name>
    <dbReference type="NCBI Taxonomy" id="412755"/>
    <lineage>
        <taxon>unclassified sequences</taxon>
        <taxon>metagenomes</taxon>
        <taxon>ecological metagenomes</taxon>
    </lineage>
</organism>
<accession>X1RWT7</accession>
<comment type="caution">
    <text evidence="1">The sequence shown here is derived from an EMBL/GenBank/DDBJ whole genome shotgun (WGS) entry which is preliminary data.</text>
</comment>
<dbReference type="AlphaFoldDB" id="X1RWT7"/>
<proteinExistence type="predicted"/>
<reference evidence="1" key="1">
    <citation type="journal article" date="2014" name="Front. Microbiol.">
        <title>High frequency of phylogenetically diverse reductive dehalogenase-homologous genes in deep subseafloor sedimentary metagenomes.</title>
        <authorList>
            <person name="Kawai M."/>
            <person name="Futagami T."/>
            <person name="Toyoda A."/>
            <person name="Takaki Y."/>
            <person name="Nishi S."/>
            <person name="Hori S."/>
            <person name="Arai W."/>
            <person name="Tsubouchi T."/>
            <person name="Morono Y."/>
            <person name="Uchiyama I."/>
            <person name="Ito T."/>
            <person name="Fujiyama A."/>
            <person name="Inagaki F."/>
            <person name="Takami H."/>
        </authorList>
    </citation>
    <scope>NUCLEOTIDE SEQUENCE</scope>
    <source>
        <strain evidence="1">Expedition CK06-06</strain>
    </source>
</reference>
<name>X1RWT7_9ZZZZ</name>
<evidence type="ECO:0000313" key="1">
    <source>
        <dbReference type="EMBL" id="GAI85247.1"/>
    </source>
</evidence>
<protein>
    <submittedName>
        <fullName evidence="1">Uncharacterized protein</fullName>
    </submittedName>
</protein>
<dbReference type="EMBL" id="BARW01008525">
    <property type="protein sequence ID" value="GAI85247.1"/>
    <property type="molecule type" value="Genomic_DNA"/>
</dbReference>
<sequence>MSGKTRTLPEEEFMTYWKDSCKLKSALKLIAELIDCGETDADEVLRLIDLHGSDVIYEAKQLSEDQDTRMTFYHIIAGVHRVVALRLRDVIENAEENLTFYNEWTTDLTIDANYIAWGSVADYGCCPEEVGEIFSEMMKDGITEERKQSFLEAFREGVKSLLNG</sequence>